<organism evidence="1">
    <name type="scientific">Candidatus Electrothrix aestuarii</name>
    <dbReference type="NCBI Taxonomy" id="3062594"/>
    <lineage>
        <taxon>Bacteria</taxon>
        <taxon>Pseudomonadati</taxon>
        <taxon>Thermodesulfobacteriota</taxon>
        <taxon>Desulfobulbia</taxon>
        <taxon>Desulfobulbales</taxon>
        <taxon>Desulfobulbaceae</taxon>
        <taxon>Candidatus Electrothrix</taxon>
    </lineage>
</organism>
<reference evidence="1" key="1">
    <citation type="journal article" date="2024" name="Syst. Appl. Microbiol.">
        <title>First single-strain enrichments of Electrothrix cable bacteria, description of E. aestuarii sp. nov. and E. rattekaaiensis sp. nov., and proposal of a cable bacteria taxonomy following the rules of the SeqCode.</title>
        <authorList>
            <person name="Plum-Jensen L.E."/>
            <person name="Schramm A."/>
            <person name="Marshall I.P.G."/>
        </authorList>
    </citation>
    <scope>NUCLEOTIDE SEQUENCE</scope>
    <source>
        <strain evidence="1">Rat1</strain>
    </source>
</reference>
<evidence type="ECO:0008006" key="2">
    <source>
        <dbReference type="Google" id="ProtNLM"/>
    </source>
</evidence>
<gene>
    <name evidence="1" type="ORF">Q3M24_00875</name>
</gene>
<accession>A0AAU8LUY8</accession>
<reference evidence="1" key="2">
    <citation type="submission" date="2024-06" db="EMBL/GenBank/DDBJ databases">
        <authorList>
            <person name="Plum-Jensen L.E."/>
            <person name="Schramm A."/>
            <person name="Marshall I.P.G."/>
        </authorList>
    </citation>
    <scope>NUCLEOTIDE SEQUENCE</scope>
    <source>
        <strain evidence="1">Rat1</strain>
    </source>
</reference>
<dbReference type="AlphaFoldDB" id="A0AAU8LUY8"/>
<proteinExistence type="predicted"/>
<sequence length="56" mass="6125">MKNIIRRELQGATLEEGKREIAFSLLRQGVPVEVIAKVTGLSEGGLAVMRGREGEM</sequence>
<dbReference type="EMBL" id="CP159373">
    <property type="protein sequence ID" value="XCN73340.1"/>
    <property type="molecule type" value="Genomic_DNA"/>
</dbReference>
<dbReference type="KEGG" id="eaj:Q3M24_00875"/>
<name>A0AAU8LUY8_9BACT</name>
<protein>
    <recommendedName>
        <fullName evidence="2">Transposase</fullName>
    </recommendedName>
</protein>
<evidence type="ECO:0000313" key="1">
    <source>
        <dbReference type="EMBL" id="XCN73340.1"/>
    </source>
</evidence>